<feature type="region of interest" description="Disordered" evidence="1">
    <location>
        <begin position="80"/>
        <end position="120"/>
    </location>
</feature>
<reference evidence="2 3" key="1">
    <citation type="journal article" date="2012" name="Genome Biol.">
        <title>Genome and low-iron response of an oceanic diatom adapted to chronic iron limitation.</title>
        <authorList>
            <person name="Lommer M."/>
            <person name="Specht M."/>
            <person name="Roy A.S."/>
            <person name="Kraemer L."/>
            <person name="Andreson R."/>
            <person name="Gutowska M.A."/>
            <person name="Wolf J."/>
            <person name="Bergner S.V."/>
            <person name="Schilhabel M.B."/>
            <person name="Klostermeier U.C."/>
            <person name="Beiko R.G."/>
            <person name="Rosenstiel P."/>
            <person name="Hippler M."/>
            <person name="Laroche J."/>
        </authorList>
    </citation>
    <scope>NUCLEOTIDE SEQUENCE [LARGE SCALE GENOMIC DNA]</scope>
    <source>
        <strain evidence="2 3">CCMP1005</strain>
    </source>
</reference>
<keyword evidence="3" id="KW-1185">Reference proteome</keyword>
<dbReference type="Proteomes" id="UP000266841">
    <property type="component" value="Unassembled WGS sequence"/>
</dbReference>
<evidence type="ECO:0000313" key="2">
    <source>
        <dbReference type="EMBL" id="EJK57077.1"/>
    </source>
</evidence>
<gene>
    <name evidence="2" type="ORF">THAOC_22919</name>
</gene>
<name>K0SEN4_THAOC</name>
<comment type="caution">
    <text evidence="2">The sequence shown here is derived from an EMBL/GenBank/DDBJ whole genome shotgun (WGS) entry which is preliminary data.</text>
</comment>
<accession>K0SEN4</accession>
<feature type="region of interest" description="Disordered" evidence="1">
    <location>
        <begin position="1"/>
        <end position="28"/>
    </location>
</feature>
<sequence length="188" mass="19778">MSADRFGAVTEVWGRKAQSPAQVTHEKAMESLPCSLEKLQSNVDTLTTDGVGLSTSDSIVNYKLAGSRKVIIKPVCDKLNESLTPADQPPSGALARNTGAYDPMDNPPQPPDSSVGRLADACSDAMRRIGQVTKKKACGFGEMQDASRNGIVPFQNQSPAPAAGGRRRRGRGRTGERQPPGGKSSAAG</sequence>
<protein>
    <submittedName>
        <fullName evidence="2">Uncharacterized protein</fullName>
    </submittedName>
</protein>
<evidence type="ECO:0000313" key="3">
    <source>
        <dbReference type="Proteomes" id="UP000266841"/>
    </source>
</evidence>
<dbReference type="EMBL" id="AGNL01029585">
    <property type="protein sequence ID" value="EJK57077.1"/>
    <property type="molecule type" value="Genomic_DNA"/>
</dbReference>
<evidence type="ECO:0000256" key="1">
    <source>
        <dbReference type="SAM" id="MobiDB-lite"/>
    </source>
</evidence>
<proteinExistence type="predicted"/>
<dbReference type="AlphaFoldDB" id="K0SEN4"/>
<feature type="region of interest" description="Disordered" evidence="1">
    <location>
        <begin position="148"/>
        <end position="188"/>
    </location>
</feature>
<organism evidence="2 3">
    <name type="scientific">Thalassiosira oceanica</name>
    <name type="common">Marine diatom</name>
    <dbReference type="NCBI Taxonomy" id="159749"/>
    <lineage>
        <taxon>Eukaryota</taxon>
        <taxon>Sar</taxon>
        <taxon>Stramenopiles</taxon>
        <taxon>Ochrophyta</taxon>
        <taxon>Bacillariophyta</taxon>
        <taxon>Coscinodiscophyceae</taxon>
        <taxon>Thalassiosirophycidae</taxon>
        <taxon>Thalassiosirales</taxon>
        <taxon>Thalassiosiraceae</taxon>
        <taxon>Thalassiosira</taxon>
    </lineage>
</organism>